<feature type="compositionally biased region" description="Polar residues" evidence="1">
    <location>
        <begin position="535"/>
        <end position="545"/>
    </location>
</feature>
<feature type="region of interest" description="Disordered" evidence="1">
    <location>
        <begin position="661"/>
        <end position="730"/>
    </location>
</feature>
<dbReference type="SUPFAM" id="SSF48097">
    <property type="entry name" value="Regulator of G-protein signaling, RGS"/>
    <property type="match status" value="1"/>
</dbReference>
<feature type="transmembrane region" description="Helical" evidence="2">
    <location>
        <begin position="22"/>
        <end position="47"/>
    </location>
</feature>
<sequence length="803" mass="85071">MGADMMTVPWASMLPAPAVSPAGAALAGTLSAAPTIIGTLWGLACVARRRGHAYMKTRWWFLGFLQCLAVYVFALGPSSVQQATVASCYRGHASGAGTALEAVVRSLQLPWDEASTVDRCASEAVLDETLGPGWTTEERPASPWSLTSNADAGLFDKPLSCRSRSAIPAVLSANESSPLLLLRGFYYQQFMQFVETATLAEAGLAQRLSEDNRSPEGNVAGSVPLPDAFDQASTSLFGVYDSAIVQSASGFAVVNAAYSQALNCASRSADPAAAEAEVGLQCLSERSLTILSSGMMFVILYVRLRRLIDLADAQTLAADPLQTPADMVRLGRLRAGASALSSLRDVALFMIPTVLLVVIFVVLTTAGASHACEDSLLVKMLTLAAFALPLPDLAARGLFRLASRHEVLGFRVEAWLTAVLLLLAFGLRIISRTILFRFVIASGAMAGIVCGLVVLVTLALPAHWAAYDVWRDPMHRFTNSDAAVGAWALAVERSTGLQVGPLAREGAAVKPRYGDAPGAKPDPGQPAAEAAATHLSATSRRQSGSLRFGGGTSAGPLADDESDDSEGVGVEEVLRTAGAREVFVQHLRQEFCVESALFVLECWRLEDEDAVHDADAEGAAGLIWDRFVRPGSEMWVNLSSRAVRSVSRSLRELNELGLQIEKAPGYDPSKDTGVPRHPGVSRSDSVASPTHGAASGSAAGESESGSADRPADATQPDTGNPPRLSMPVTSTVDEFDGGRQPMLIARLRVVFRVAVAETIRGLQGDNFARFRRTDKVKVAMAHVRRRRAAIDGAGSALNTTDDS</sequence>
<protein>
    <recommendedName>
        <fullName evidence="3">RGS domain-containing protein</fullName>
    </recommendedName>
</protein>
<gene>
    <name evidence="4" type="ORF">FNF29_08160</name>
</gene>
<dbReference type="Gene3D" id="1.10.167.10">
    <property type="entry name" value="Regulator of G-protein Signalling 4, domain 2"/>
    <property type="match status" value="1"/>
</dbReference>
<feature type="transmembrane region" description="Helical" evidence="2">
    <location>
        <begin position="436"/>
        <end position="466"/>
    </location>
</feature>
<feature type="transmembrane region" description="Helical" evidence="2">
    <location>
        <begin position="346"/>
        <end position="370"/>
    </location>
</feature>
<feature type="region of interest" description="Disordered" evidence="1">
    <location>
        <begin position="510"/>
        <end position="568"/>
    </location>
</feature>
<evidence type="ECO:0000256" key="2">
    <source>
        <dbReference type="SAM" id="Phobius"/>
    </source>
</evidence>
<comment type="caution">
    <text evidence="4">The sequence shown here is derived from an EMBL/GenBank/DDBJ whole genome shotgun (WGS) entry which is preliminary data.</text>
</comment>
<keyword evidence="2" id="KW-1133">Transmembrane helix</keyword>
<dbReference type="EMBL" id="VLTN01000093">
    <property type="protein sequence ID" value="KAA0146289.1"/>
    <property type="molecule type" value="Genomic_DNA"/>
</dbReference>
<proteinExistence type="predicted"/>
<feature type="transmembrane region" description="Helical" evidence="2">
    <location>
        <begin position="376"/>
        <end position="395"/>
    </location>
</feature>
<evidence type="ECO:0000259" key="3">
    <source>
        <dbReference type="PROSITE" id="PS50132"/>
    </source>
</evidence>
<evidence type="ECO:0000256" key="1">
    <source>
        <dbReference type="SAM" id="MobiDB-lite"/>
    </source>
</evidence>
<dbReference type="Proteomes" id="UP000323011">
    <property type="component" value="Unassembled WGS sequence"/>
</dbReference>
<keyword evidence="2" id="KW-0472">Membrane</keyword>
<dbReference type="AlphaFoldDB" id="A0A5A8C156"/>
<feature type="transmembrane region" description="Helical" evidence="2">
    <location>
        <begin position="59"/>
        <end position="80"/>
    </location>
</feature>
<dbReference type="PROSITE" id="PS50132">
    <property type="entry name" value="RGS"/>
    <property type="match status" value="1"/>
</dbReference>
<feature type="compositionally biased region" description="Low complexity" evidence="1">
    <location>
        <begin position="692"/>
        <end position="707"/>
    </location>
</feature>
<dbReference type="InterPro" id="IPR044926">
    <property type="entry name" value="RGS_subdomain_2"/>
</dbReference>
<keyword evidence="2" id="KW-0812">Transmembrane</keyword>
<evidence type="ECO:0000313" key="4">
    <source>
        <dbReference type="EMBL" id="KAA0146289.1"/>
    </source>
</evidence>
<name>A0A5A8C156_CAFRO</name>
<organism evidence="4 5">
    <name type="scientific">Cafeteria roenbergensis</name>
    <name type="common">Marine flagellate</name>
    <dbReference type="NCBI Taxonomy" id="33653"/>
    <lineage>
        <taxon>Eukaryota</taxon>
        <taxon>Sar</taxon>
        <taxon>Stramenopiles</taxon>
        <taxon>Bigyra</taxon>
        <taxon>Opalozoa</taxon>
        <taxon>Bicosoecida</taxon>
        <taxon>Cafeteriaceae</taxon>
        <taxon>Cafeteria</taxon>
    </lineage>
</organism>
<evidence type="ECO:0000313" key="5">
    <source>
        <dbReference type="Proteomes" id="UP000323011"/>
    </source>
</evidence>
<dbReference type="InterPro" id="IPR036305">
    <property type="entry name" value="RGS_sf"/>
</dbReference>
<dbReference type="Pfam" id="PF00615">
    <property type="entry name" value="RGS"/>
    <property type="match status" value="1"/>
</dbReference>
<dbReference type="InterPro" id="IPR016137">
    <property type="entry name" value="RGS"/>
</dbReference>
<reference evidence="4 5" key="1">
    <citation type="submission" date="2019-07" db="EMBL/GenBank/DDBJ databases">
        <title>Genomes of Cafeteria roenbergensis.</title>
        <authorList>
            <person name="Fischer M.G."/>
            <person name="Hackl T."/>
            <person name="Roman M."/>
        </authorList>
    </citation>
    <scope>NUCLEOTIDE SEQUENCE [LARGE SCALE GENOMIC DNA]</scope>
    <source>
        <strain evidence="4 5">BVI</strain>
    </source>
</reference>
<keyword evidence="5" id="KW-1185">Reference proteome</keyword>
<accession>A0A5A8C156</accession>
<feature type="domain" description="RGS" evidence="3">
    <location>
        <begin position="569"/>
        <end position="671"/>
    </location>
</feature>
<dbReference type="SMART" id="SM00315">
    <property type="entry name" value="RGS"/>
    <property type="match status" value="1"/>
</dbReference>
<feature type="transmembrane region" description="Helical" evidence="2">
    <location>
        <begin position="407"/>
        <end position="430"/>
    </location>
</feature>